<dbReference type="SUPFAM" id="SSF55021">
    <property type="entry name" value="ACT-like"/>
    <property type="match status" value="2"/>
</dbReference>
<accession>A0A1A8XJC7</accession>
<dbReference type="InterPro" id="IPR045865">
    <property type="entry name" value="ACT-like_dom_sf"/>
</dbReference>
<evidence type="ECO:0000313" key="2">
    <source>
        <dbReference type="EMBL" id="SBT05289.1"/>
    </source>
</evidence>
<dbReference type="InterPro" id="IPR016867">
    <property type="entry name" value="GcvR"/>
</dbReference>
<dbReference type="RefSeq" id="WP_186410114.1">
    <property type="nucleotide sequence ID" value="NZ_FLQY01000055.1"/>
</dbReference>
<feature type="domain" description="ACT" evidence="1">
    <location>
        <begin position="9"/>
        <end position="82"/>
    </location>
</feature>
<dbReference type="CDD" id="cd04869">
    <property type="entry name" value="ACT_GcvR_2"/>
    <property type="match status" value="1"/>
</dbReference>
<reference evidence="2 3" key="1">
    <citation type="submission" date="2016-06" db="EMBL/GenBank/DDBJ databases">
        <authorList>
            <person name="Kjaerup R.B."/>
            <person name="Dalgaard T.S."/>
            <person name="Juul-Madsen H.R."/>
        </authorList>
    </citation>
    <scope>NUCLEOTIDE SEQUENCE [LARGE SCALE GENOMIC DNA]</scope>
    <source>
        <strain evidence="2">2</strain>
    </source>
</reference>
<dbReference type="PANTHER" id="PTHR34875:SF6">
    <property type="entry name" value="UPF0237 PROTEIN MJ1558"/>
    <property type="match status" value="1"/>
</dbReference>
<dbReference type="PIRSF" id="PIRSF028103">
    <property type="entry name" value="GcvR"/>
    <property type="match status" value="1"/>
</dbReference>
<evidence type="ECO:0000259" key="1">
    <source>
        <dbReference type="PROSITE" id="PS51671"/>
    </source>
</evidence>
<dbReference type="PANTHER" id="PTHR34875">
    <property type="entry name" value="UPF0237 PROTEIN MJ1558"/>
    <property type="match status" value="1"/>
</dbReference>
<sequence>MSSSNISLVLTAIGDDRPGLVEQLATAISRHQGNWLESSMSHLSGKFAGIVRVSVPGTQLEALKSALAELTGLRVTSEACEPSEPSGPSASPGTAAHTRRLKFSLVGHDRIGIVREVSQVFARHAVNVEDLCTHTASAPMSAEILFHAIAELTALSTLDVGALTDDLESISNDLMVDITLDETIPT</sequence>
<dbReference type="InterPro" id="IPR002912">
    <property type="entry name" value="ACT_dom"/>
</dbReference>
<protein>
    <submittedName>
        <fullName evidence="2">Amino acid-binding ACT domain protein</fullName>
    </submittedName>
</protein>
<evidence type="ECO:0000313" key="3">
    <source>
        <dbReference type="Proteomes" id="UP000199600"/>
    </source>
</evidence>
<dbReference type="EMBL" id="FLQY01000055">
    <property type="protein sequence ID" value="SBT05289.1"/>
    <property type="molecule type" value="Genomic_DNA"/>
</dbReference>
<dbReference type="PROSITE" id="PS51671">
    <property type="entry name" value="ACT"/>
    <property type="match status" value="1"/>
</dbReference>
<dbReference type="GO" id="GO:0006355">
    <property type="term" value="P:regulation of DNA-templated transcription"/>
    <property type="evidence" value="ECO:0007669"/>
    <property type="project" value="InterPro"/>
</dbReference>
<dbReference type="InterPro" id="IPR050990">
    <property type="entry name" value="UPF0237/GcvR_regulator"/>
</dbReference>
<proteinExistence type="predicted"/>
<dbReference type="Pfam" id="PF13740">
    <property type="entry name" value="ACT_6"/>
    <property type="match status" value="1"/>
</dbReference>
<dbReference type="Proteomes" id="UP000199600">
    <property type="component" value="Unassembled WGS sequence"/>
</dbReference>
<gene>
    <name evidence="2" type="ORF">PROAA_1480019</name>
</gene>
<dbReference type="Gene3D" id="3.30.70.260">
    <property type="match status" value="2"/>
</dbReference>
<dbReference type="AlphaFoldDB" id="A0A1A8XJC7"/>
<name>A0A1A8XJC7_9RHOO</name>
<organism evidence="2 3">
    <name type="scientific">Candidatus Propionivibrio aalborgensis</name>
    <dbReference type="NCBI Taxonomy" id="1860101"/>
    <lineage>
        <taxon>Bacteria</taxon>
        <taxon>Pseudomonadati</taxon>
        <taxon>Pseudomonadota</taxon>
        <taxon>Betaproteobacteria</taxon>
        <taxon>Rhodocyclales</taxon>
        <taxon>Rhodocyclaceae</taxon>
        <taxon>Propionivibrio</taxon>
    </lineage>
</organism>
<keyword evidence="3" id="KW-1185">Reference proteome</keyword>